<accession>A0ABW0UPB0</accession>
<keyword evidence="2" id="KW-1185">Reference proteome</keyword>
<name>A0ABW0UPB0_9ACTN</name>
<evidence type="ECO:0008006" key="3">
    <source>
        <dbReference type="Google" id="ProtNLM"/>
    </source>
</evidence>
<dbReference type="Proteomes" id="UP001596154">
    <property type="component" value="Unassembled WGS sequence"/>
</dbReference>
<evidence type="ECO:0000313" key="1">
    <source>
        <dbReference type="EMBL" id="MFC5633766.1"/>
    </source>
</evidence>
<reference evidence="2" key="1">
    <citation type="journal article" date="2019" name="Int. J. Syst. Evol. Microbiol.">
        <title>The Global Catalogue of Microorganisms (GCM) 10K type strain sequencing project: providing services to taxonomists for standard genome sequencing and annotation.</title>
        <authorList>
            <consortium name="The Broad Institute Genomics Platform"/>
            <consortium name="The Broad Institute Genome Sequencing Center for Infectious Disease"/>
            <person name="Wu L."/>
            <person name="Ma J."/>
        </authorList>
    </citation>
    <scope>NUCLEOTIDE SEQUENCE [LARGE SCALE GENOMIC DNA]</scope>
    <source>
        <strain evidence="2">CGMCC 4.7248</strain>
    </source>
</reference>
<protein>
    <recommendedName>
        <fullName evidence="3">Minor tail protein</fullName>
    </recommendedName>
</protein>
<dbReference type="RefSeq" id="WP_381019122.1">
    <property type="nucleotide sequence ID" value="NZ_JBHSNY010000003.1"/>
</dbReference>
<proteinExistence type="predicted"/>
<dbReference type="EMBL" id="JBHSNY010000003">
    <property type="protein sequence ID" value="MFC5633766.1"/>
    <property type="molecule type" value="Genomic_DNA"/>
</dbReference>
<comment type="caution">
    <text evidence="1">The sequence shown here is derived from an EMBL/GenBank/DDBJ whole genome shotgun (WGS) entry which is preliminary data.</text>
</comment>
<organism evidence="1 2">
    <name type="scientific">Streptomyces bullii</name>
    <dbReference type="NCBI Taxonomy" id="349910"/>
    <lineage>
        <taxon>Bacteria</taxon>
        <taxon>Bacillati</taxon>
        <taxon>Actinomycetota</taxon>
        <taxon>Actinomycetes</taxon>
        <taxon>Kitasatosporales</taxon>
        <taxon>Streptomycetaceae</taxon>
        <taxon>Streptomyces</taxon>
    </lineage>
</organism>
<sequence>MPMIVDPSAPQISPPTTITSPDGWLTAVVDAQWAGVYLAVDYLGGAAPLAGAAQVMKVAITRQDPGAAAPVGVRSGDLAWAVEGVGQAYDHEAPLGVAVAYMARPQYADGTWGPQSALGLVVPAPAPAETKDLWLKSVETPGLSMRVMYGPDQGSTSTARQESTALTGTPYTAVAYDTASAPAETVSVDVLAEDIERFRQLIRSGVLLAQVRPGYQKPDRFFVPGDVSEKPTGKLGSTGGYTVTFDIVPIERPHTTSQPMRAPAWSYDALAAAFGTYDAVAASYPSYAALATNGAVT</sequence>
<evidence type="ECO:0000313" key="2">
    <source>
        <dbReference type="Proteomes" id="UP001596154"/>
    </source>
</evidence>
<gene>
    <name evidence="1" type="ORF">ACFPZJ_08160</name>
</gene>